<feature type="transmembrane region" description="Helical" evidence="9">
    <location>
        <begin position="1010"/>
        <end position="1035"/>
    </location>
</feature>
<evidence type="ECO:0000256" key="5">
    <source>
        <dbReference type="ARBA" id="ARBA00022989"/>
    </source>
</evidence>
<dbReference type="GO" id="GO:0071944">
    <property type="term" value="C:cell periphery"/>
    <property type="evidence" value="ECO:0007669"/>
    <property type="project" value="TreeGrafter"/>
</dbReference>
<accession>A0A7M5WU09</accession>
<name>A0A7M5WU09_9CNID</name>
<evidence type="ECO:0000256" key="7">
    <source>
        <dbReference type="SAM" id="Coils"/>
    </source>
</evidence>
<dbReference type="InterPro" id="IPR004835">
    <property type="entry name" value="Chitin_synth"/>
</dbReference>
<feature type="transmembrane region" description="Helical" evidence="9">
    <location>
        <begin position="350"/>
        <end position="372"/>
    </location>
</feature>
<dbReference type="EnsemblMetazoa" id="CLYHEMT013098.1">
    <property type="protein sequence ID" value="CLYHEMP013098.1"/>
    <property type="gene ID" value="CLYHEMG013098"/>
</dbReference>
<dbReference type="GO" id="GO:0004100">
    <property type="term" value="F:chitin synthase activity"/>
    <property type="evidence" value="ECO:0007669"/>
    <property type="project" value="UniProtKB-EC"/>
</dbReference>
<feature type="region of interest" description="Disordered" evidence="8">
    <location>
        <begin position="1"/>
        <end position="34"/>
    </location>
</feature>
<feature type="transmembrane region" description="Helical" evidence="9">
    <location>
        <begin position="1159"/>
        <end position="1178"/>
    </location>
</feature>
<feature type="coiled-coil region" evidence="7">
    <location>
        <begin position="1220"/>
        <end position="1254"/>
    </location>
</feature>
<dbReference type="InterPro" id="IPR001660">
    <property type="entry name" value="SAM"/>
</dbReference>
<dbReference type="Gene3D" id="1.10.150.50">
    <property type="entry name" value="Transcription Factor, Ets-1"/>
    <property type="match status" value="2"/>
</dbReference>
<dbReference type="OrthoDB" id="370884at2759"/>
<evidence type="ECO:0000256" key="6">
    <source>
        <dbReference type="ARBA" id="ARBA00023136"/>
    </source>
</evidence>
<dbReference type="SMART" id="SM00454">
    <property type="entry name" value="SAM"/>
    <property type="match status" value="2"/>
</dbReference>
<evidence type="ECO:0000256" key="2">
    <source>
        <dbReference type="ARBA" id="ARBA00012543"/>
    </source>
</evidence>
<feature type="transmembrane region" description="Helical" evidence="9">
    <location>
        <begin position="234"/>
        <end position="256"/>
    </location>
</feature>
<keyword evidence="6 9" id="KW-0472">Membrane</keyword>
<keyword evidence="12" id="KW-1185">Reference proteome</keyword>
<organism evidence="11 12">
    <name type="scientific">Clytia hemisphaerica</name>
    <dbReference type="NCBI Taxonomy" id="252671"/>
    <lineage>
        <taxon>Eukaryota</taxon>
        <taxon>Metazoa</taxon>
        <taxon>Cnidaria</taxon>
        <taxon>Hydrozoa</taxon>
        <taxon>Hydroidolina</taxon>
        <taxon>Leptothecata</taxon>
        <taxon>Obeliida</taxon>
        <taxon>Clytiidae</taxon>
        <taxon>Clytia</taxon>
    </lineage>
</organism>
<evidence type="ECO:0000259" key="10">
    <source>
        <dbReference type="PROSITE" id="PS50105"/>
    </source>
</evidence>
<feature type="transmembrane region" description="Helical" evidence="9">
    <location>
        <begin position="1584"/>
        <end position="1603"/>
    </location>
</feature>
<feature type="compositionally biased region" description="Basic and acidic residues" evidence="8">
    <location>
        <begin position="1"/>
        <end position="10"/>
    </location>
</feature>
<comment type="subcellular location">
    <subcellularLocation>
        <location evidence="1">Membrane</location>
        <topology evidence="1">Multi-pass membrane protein</topology>
    </subcellularLocation>
</comment>
<feature type="transmembrane region" description="Helical" evidence="9">
    <location>
        <begin position="1047"/>
        <end position="1071"/>
    </location>
</feature>
<dbReference type="Pfam" id="PF00536">
    <property type="entry name" value="SAM_1"/>
    <property type="match status" value="1"/>
</dbReference>
<keyword evidence="3" id="KW-0328">Glycosyltransferase</keyword>
<feature type="transmembrane region" description="Helical" evidence="9">
    <location>
        <begin position="1615"/>
        <end position="1638"/>
    </location>
</feature>
<evidence type="ECO:0000256" key="8">
    <source>
        <dbReference type="SAM" id="MobiDB-lite"/>
    </source>
</evidence>
<dbReference type="Proteomes" id="UP000594262">
    <property type="component" value="Unplaced"/>
</dbReference>
<proteinExistence type="predicted"/>
<feature type="transmembrane region" description="Helical" evidence="9">
    <location>
        <begin position="1127"/>
        <end position="1147"/>
    </location>
</feature>
<feature type="transmembrane region" description="Helical" evidence="9">
    <location>
        <begin position="378"/>
        <end position="396"/>
    </location>
</feature>
<feature type="transmembrane region" description="Helical" evidence="9">
    <location>
        <begin position="268"/>
        <end position="290"/>
    </location>
</feature>
<evidence type="ECO:0000256" key="9">
    <source>
        <dbReference type="SAM" id="Phobius"/>
    </source>
</evidence>
<evidence type="ECO:0000313" key="11">
    <source>
        <dbReference type="EnsemblMetazoa" id="CLYHEMP013098.1"/>
    </source>
</evidence>
<dbReference type="Pfam" id="PF03142">
    <property type="entry name" value="Chitin_synth_2"/>
    <property type="match status" value="1"/>
</dbReference>
<evidence type="ECO:0000313" key="12">
    <source>
        <dbReference type="Proteomes" id="UP000594262"/>
    </source>
</evidence>
<dbReference type="PANTHER" id="PTHR22914">
    <property type="entry name" value="CHITIN SYNTHASE"/>
    <property type="match status" value="1"/>
</dbReference>
<dbReference type="GO" id="GO:0006031">
    <property type="term" value="P:chitin biosynthetic process"/>
    <property type="evidence" value="ECO:0007669"/>
    <property type="project" value="TreeGrafter"/>
</dbReference>
<feature type="domain" description="SAM" evidence="10">
    <location>
        <begin position="1454"/>
        <end position="1519"/>
    </location>
</feature>
<feature type="transmembrane region" description="Helical" evidence="9">
    <location>
        <begin position="161"/>
        <end position="186"/>
    </location>
</feature>
<feature type="transmembrane region" description="Helical" evidence="9">
    <location>
        <begin position="559"/>
        <end position="578"/>
    </location>
</feature>
<feature type="transmembrane region" description="Helical" evidence="9">
    <location>
        <begin position="598"/>
        <end position="621"/>
    </location>
</feature>
<dbReference type="GeneID" id="136800976"/>
<feature type="domain" description="SAM" evidence="10">
    <location>
        <begin position="1388"/>
        <end position="1446"/>
    </location>
</feature>
<feature type="transmembrane region" description="Helical" evidence="9">
    <location>
        <begin position="302"/>
        <end position="320"/>
    </location>
</feature>
<feature type="transmembrane region" description="Helical" evidence="9">
    <location>
        <begin position="488"/>
        <end position="509"/>
    </location>
</feature>
<dbReference type="SUPFAM" id="SSF47769">
    <property type="entry name" value="SAM/Pointed domain"/>
    <property type="match status" value="2"/>
</dbReference>
<dbReference type="PROSITE" id="PS50105">
    <property type="entry name" value="SAM_DOMAIN"/>
    <property type="match status" value="2"/>
</dbReference>
<dbReference type="PANTHER" id="PTHR22914:SF41">
    <property type="entry name" value="CHITIN SYNTHASE 7"/>
    <property type="match status" value="1"/>
</dbReference>
<feature type="transmembrane region" description="Helical" evidence="9">
    <location>
        <begin position="980"/>
        <end position="1004"/>
    </location>
</feature>
<feature type="transmembrane region" description="Helical" evidence="9">
    <location>
        <begin position="529"/>
        <end position="547"/>
    </location>
</feature>
<evidence type="ECO:0000256" key="1">
    <source>
        <dbReference type="ARBA" id="ARBA00004141"/>
    </source>
</evidence>
<keyword evidence="5 9" id="KW-1133">Transmembrane helix</keyword>
<dbReference type="InterPro" id="IPR013761">
    <property type="entry name" value="SAM/pointed_sf"/>
</dbReference>
<dbReference type="EC" id="2.4.1.16" evidence="2"/>
<keyword evidence="3" id="KW-0808">Transferase</keyword>
<reference evidence="11" key="1">
    <citation type="submission" date="2021-01" db="UniProtKB">
        <authorList>
            <consortium name="EnsemblMetazoa"/>
        </authorList>
    </citation>
    <scope>IDENTIFICATION</scope>
</reference>
<dbReference type="Gene3D" id="3.90.550.10">
    <property type="entry name" value="Spore Coat Polysaccharide Biosynthesis Protein SpsA, Chain A"/>
    <property type="match status" value="1"/>
</dbReference>
<dbReference type="Pfam" id="PF07647">
    <property type="entry name" value="SAM_2"/>
    <property type="match status" value="1"/>
</dbReference>
<keyword evidence="4 9" id="KW-0812">Transmembrane</keyword>
<dbReference type="SUPFAM" id="SSF53448">
    <property type="entry name" value="Nucleotide-diphospho-sugar transferases"/>
    <property type="match status" value="1"/>
</dbReference>
<dbReference type="GO" id="GO:0016020">
    <property type="term" value="C:membrane"/>
    <property type="evidence" value="ECO:0007669"/>
    <property type="project" value="UniProtKB-SubCell"/>
</dbReference>
<dbReference type="CDD" id="cd04190">
    <property type="entry name" value="Chitin_synth_C"/>
    <property type="match status" value="1"/>
</dbReference>
<dbReference type="InterPro" id="IPR029044">
    <property type="entry name" value="Nucleotide-diphossugar_trans"/>
</dbReference>
<evidence type="ECO:0000256" key="3">
    <source>
        <dbReference type="ARBA" id="ARBA00022676"/>
    </source>
</evidence>
<dbReference type="RefSeq" id="XP_066913685.1">
    <property type="nucleotide sequence ID" value="XM_067057584.1"/>
</dbReference>
<protein>
    <recommendedName>
        <fullName evidence="2">chitin synthase</fullName>
        <ecNumber evidence="2">2.4.1.16</ecNumber>
    </recommendedName>
</protein>
<evidence type="ECO:0000256" key="4">
    <source>
        <dbReference type="ARBA" id="ARBA00022692"/>
    </source>
</evidence>
<keyword evidence="7" id="KW-0175">Coiled coil</keyword>
<sequence>MTDEENRRSPAELNEPVVDGSSNSGSGSYEMQEPYMKPDYDLDHLINGGNTPNSTLGRTNPMIYEYEDSVYGGYNPRSEAGYPYDGRSHYDGKSQYGGTTIGRHSMYSPTVDGMTVDGMTVGTESVLGQPEHRFTVERKDVDSHMHRWYKKPSRTLSLLKFLLAVFVASVTLFCVVVSKLTVIGIAQGFVYHKPTDKALTDHFDTKHAFLCGKTTTNSTHYAVYENAEVCMREVVFVMLCIILMIPPAVTLIKLFVKTCRKITHPWPTKLAILWGAIGTLMESAGLSLFFVGLVMHVMDTDIVLILMNALFIIPVISQFTKEFKSLQNEAEMELSPKLYQKRRKIHIQNVILSSIAFVFQAGGIIGILYLIYDTNKDYKQMIIIPCAITLIGIGWSPKIRKLQIDHDLAYVWSDTSDQALEQQKLPKAHRVRYFRGDSTKTKKSVDFSDAASTVSTKYSKTQKKKSNIKDDAKKVVVQTNTSRGKATLINCMIKIVAIPVFMAFFTYIFETADVTNIHHGFFYITANKTLFGMFLVHIITSFVGYHFAWMGCMITLQRLCFAIPLTFATPICIVIVLTKSCTYLALSECPASLYNQHGFVVALLSVALWLGQFFATTYYAWKSQDFVMAEEATLFWVPTWDGTLLEQNMLLNRKNEATNEFFVNYRTLVKQSHVYICTTMYHEADYEMEQLLYSIAGVDRARRSQERMFECHIWFDDGVRDKTLKTFAIQLISLLPNTVQVQPEEAKKILTPYGMELYWTLPGGMPFHVHMKDNFKVKNKKRWSQVMYMSYVLDYRERDNHDYSYILTTDADVKFHPEDVSALMDFMSRDPSVGAVCGRTHPMGTGPMVWYQIFDYAIGHWLLKVAEHVMGSVLCSPGCFSVYRCRAIQDILPQYASSVECAMDFLTKDMGEDRWLCTLMVERGWRLDYCASATDTTYCPEEFNEFFKQRRRWGPSTLANQALLIQRQGSIRQSNDDINLVFIIYQVLMLVSTIIGPGTVVLLVSSGLNAAFPAVVSLTQSFLINLFLVLFYVWVCMYYKQDTQLHVAQLLTFLYSIIMTITIVGLMVQIADDLAKQRFQGFEYFLANDTDQVPLPAKYEIEELPKSMELIHGGVNYTILKVFKLQLTPPTLFLFFLIGLFSTTALLHGGEALQLVHGMWYLLCLPSGYIFLMVYSIVNITDRSWGTREGNAKKQKVNTNDMAWYHRLWFKFREVFFCCFKEERDKLMGKDEKKEEVKEEKEPEEEEIEKITVKEAIIKRQSTRRAKGLSPEKQALLQVDEEDEDDELPDFQEPREHIEVQQFQQDEKEFEEEYTGVGFGGDEHIMQSVWTKTHNELGKFQSQRRPNMQRMDGAQFDYDLAYQSGYDQYGMFIGAPEDEEDFYYTMLIEDWLDGPYAVYVQRFQDAGYDDTTFLMGMKEPDLIEIGIENRGHRKKILSEINRLPPEEIDQDVPEDVHEWLRVLGLAQYWRHFQDNSYSEPNALADLKLMDKTTLSTTFEMTKPGHLKKLTKAIKQLKYPTVAQRKIRQAKLALDKVATYDLAEENNDEYVFWDKLRKICLLTEQGAFSQSEELHSKLFELRNSAMVIFAVTNCLWLVIMMALLHQGQKLTVLNSNFLSVAFLVIYACIMIIQFITLVIHRISTWMHFVSRTPFKPGASKTAAWDFNDDELKEEPAHEELEEHGEVLAWNLRRRSMRRTKVAKQRADFYMQGPSFTRAAVHEIAY</sequence>